<dbReference type="RefSeq" id="WP_226543925.1">
    <property type="nucleotide sequence ID" value="NZ_JAJAPW010000004.1"/>
</dbReference>
<dbReference type="AlphaFoldDB" id="A0A9X1L258"/>
<dbReference type="PROSITE" id="PS51257">
    <property type="entry name" value="PROKAR_LIPOPROTEIN"/>
    <property type="match status" value="1"/>
</dbReference>
<evidence type="ECO:0000313" key="1">
    <source>
        <dbReference type="EMBL" id="MCB4799440.1"/>
    </source>
</evidence>
<dbReference type="Proteomes" id="UP001139199">
    <property type="component" value="Unassembled WGS sequence"/>
</dbReference>
<accession>A0A9X1L258</accession>
<proteinExistence type="predicted"/>
<name>A0A9X1L258_9FLAO</name>
<keyword evidence="2" id="KW-1185">Reference proteome</keyword>
<comment type="caution">
    <text evidence="1">The sequence shown here is derived from an EMBL/GenBank/DDBJ whole genome shotgun (WGS) entry which is preliminary data.</text>
</comment>
<dbReference type="EMBL" id="JAJAPW010000004">
    <property type="protein sequence ID" value="MCB4799440.1"/>
    <property type="molecule type" value="Genomic_DNA"/>
</dbReference>
<sequence length="253" mass="28882">MLKNITILICSFSLFLTSCQFSEDIYINEDGSGKIAFSFDGSQFMQMAGDAMGEEAQESIDSTFSFKEILNKKKDSIATLSVEEQKKLKKFENYDIHMIMDSETKIMKLEVYTEFTDASNMQDMFKAMTTFSELEANKKETPIGNDKANPLSSLNNSDYTNVSYTYNGNKFTRNVQFIDKEGYKQLTDSLKQMSAMLGTSVYKLNYHFAKPIKSINNDNAMFSADRKTVTVEFPFMTYMLDPEALNLEVILED</sequence>
<organism evidence="1 2">
    <name type="scientific">Neotamlana laminarinivorans</name>
    <dbReference type="NCBI Taxonomy" id="2883124"/>
    <lineage>
        <taxon>Bacteria</taxon>
        <taxon>Pseudomonadati</taxon>
        <taxon>Bacteroidota</taxon>
        <taxon>Flavobacteriia</taxon>
        <taxon>Flavobacteriales</taxon>
        <taxon>Flavobacteriaceae</taxon>
        <taxon>Neotamlana</taxon>
    </lineage>
</organism>
<protein>
    <submittedName>
        <fullName evidence="1">Uncharacterized protein</fullName>
    </submittedName>
</protein>
<evidence type="ECO:0000313" key="2">
    <source>
        <dbReference type="Proteomes" id="UP001139199"/>
    </source>
</evidence>
<reference evidence="1" key="1">
    <citation type="submission" date="2021-10" db="EMBL/GenBank/DDBJ databases">
        <title>Tamlana sargassums sp. nov., and Tamlana laminarinivorans sp. nov., two new bacteria isolated from the brown alga.</title>
        <authorList>
            <person name="Li J."/>
        </authorList>
    </citation>
    <scope>NUCLEOTIDE SEQUENCE</scope>
    <source>
        <strain evidence="1">PT2-4</strain>
    </source>
</reference>
<gene>
    <name evidence="1" type="ORF">LG649_11315</name>
</gene>